<evidence type="ECO:0000313" key="11">
    <source>
        <dbReference type="Proteomes" id="UP000826550"/>
    </source>
</evidence>
<dbReference type="InterPro" id="IPR036188">
    <property type="entry name" value="FAD/NAD-bd_sf"/>
</dbReference>
<comment type="cofactor">
    <cofactor evidence="1">
        <name>FMN</name>
        <dbReference type="ChEBI" id="CHEBI:58210"/>
    </cofactor>
</comment>
<keyword evidence="5" id="KW-0285">Flavoprotein</keyword>
<evidence type="ECO:0000256" key="6">
    <source>
        <dbReference type="ARBA" id="ARBA00022827"/>
    </source>
</evidence>
<dbReference type="Gene3D" id="3.90.700.10">
    <property type="entry name" value="Succinate dehydrogenase/fumarate reductase flavoprotein, catalytic domain"/>
    <property type="match status" value="1"/>
</dbReference>
<accession>A0ABX8W4Q1</accession>
<evidence type="ECO:0000256" key="1">
    <source>
        <dbReference type="ARBA" id="ARBA00001917"/>
    </source>
</evidence>
<gene>
    <name evidence="10" type="ORF">GYM71_03670</name>
</gene>
<evidence type="ECO:0000256" key="7">
    <source>
        <dbReference type="ARBA" id="ARBA00023002"/>
    </source>
</evidence>
<comment type="catalytic activity">
    <reaction evidence="8">
        <text>dihydrourocanate + A = urocanate + AH2</text>
        <dbReference type="Rhea" id="RHEA:36059"/>
        <dbReference type="ChEBI" id="CHEBI:13193"/>
        <dbReference type="ChEBI" id="CHEBI:17499"/>
        <dbReference type="ChEBI" id="CHEBI:27247"/>
        <dbReference type="ChEBI" id="CHEBI:72991"/>
        <dbReference type="EC" id="1.3.99.33"/>
    </reaction>
</comment>
<evidence type="ECO:0000256" key="2">
    <source>
        <dbReference type="ARBA" id="ARBA00001974"/>
    </source>
</evidence>
<feature type="domain" description="FMN-binding" evidence="9">
    <location>
        <begin position="528"/>
        <end position="603"/>
    </location>
</feature>
<reference evidence="10 11" key="1">
    <citation type="submission" date="2020-01" db="EMBL/GenBank/DDBJ databases">
        <title>Vast differences in strain-level diversity in the gut microbiota of two closely related honey bee species.</title>
        <authorList>
            <person name="Ellegaard K.M."/>
            <person name="Suenami S."/>
            <person name="Miyazaki R."/>
            <person name="Engel P."/>
        </authorList>
    </citation>
    <scope>NUCLEOTIDE SEQUENCE [LARGE SCALE GENOMIC DNA]</scope>
    <source>
        <strain evidence="10 11">ESL0416</strain>
    </source>
</reference>
<dbReference type="InterPro" id="IPR027477">
    <property type="entry name" value="Succ_DH/fumarate_Rdtase_cat_sf"/>
</dbReference>
<keyword evidence="6" id="KW-0274">FAD</keyword>
<proteinExistence type="predicted"/>
<dbReference type="SUPFAM" id="SSF56425">
    <property type="entry name" value="Succinate dehydrogenase/fumarate reductase flavoprotein, catalytic domain"/>
    <property type="match status" value="1"/>
</dbReference>
<dbReference type="RefSeq" id="WP_220220960.1">
    <property type="nucleotide sequence ID" value="NZ_CP048268.1"/>
</dbReference>
<evidence type="ECO:0000256" key="8">
    <source>
        <dbReference type="ARBA" id="ARBA00049922"/>
    </source>
</evidence>
<evidence type="ECO:0000313" key="10">
    <source>
        <dbReference type="EMBL" id="QYN52554.1"/>
    </source>
</evidence>
<dbReference type="Proteomes" id="UP000826550">
    <property type="component" value="Chromosome"/>
</dbReference>
<dbReference type="SUPFAM" id="SSF51905">
    <property type="entry name" value="FAD/NAD(P)-binding domain"/>
    <property type="match status" value="1"/>
</dbReference>
<dbReference type="InterPro" id="IPR050315">
    <property type="entry name" value="FAD-oxidoreductase_2"/>
</dbReference>
<keyword evidence="7" id="KW-0560">Oxidoreductase</keyword>
<dbReference type="InterPro" id="IPR007329">
    <property type="entry name" value="FMN-bd"/>
</dbReference>
<dbReference type="Pfam" id="PF04205">
    <property type="entry name" value="FMN_bind"/>
    <property type="match status" value="1"/>
</dbReference>
<sequence>MFLQDNDSWNAVYDVVVVGFGGAGATAARFAADNGAKVLLVDSAPEGHEGGNTRYCGQIVQAGYDYDQLKKYYQQLTAPLDLDEKVLDTFIKGMVDLPAYFEKYLGGKAFSVRKNPGNKNVALLAYMIAEYPEFDGAETNDDLLIHDRIFDAALWKKLRQNVLDRSDQISVLYSTPAKHLIQNETKTIIGVQIENNGHLFNVKAKNGVALALGGFENNDQMIQDYLGETKLLPYGTLYNKGDGIKMAIEVGADLWHMNNYEPGGAVNIAALKGERAHNIMGWKALFEGSLITVGDDGTRYIPEDDPTRHGHRYNHGLWRIPLAQIHPHLIFDQKKYDEFLAEDLDNFQREVLNKVVKSDTIADLANEIGVKEETLQNTLETYNFFVDQGVDYQCGRKPETMTKLSLSGPFYSLKQQHTMLNTQGGPRRNEKAEVLDTDQQVLPHLYAAGELGHIGANQYNGGGDIADCLIFGKIAGENAAKPKENDTVTGASAQVNEQVDSTSFPVPLAAEKDYPISKNQYIGKSSSGMGNEIVVRVTVDEQQKPAKIEVLKESESPDYGGQAIKQLQKQMVKDKTANVDVVSGATSTSRAFKEAVSAALKQAK</sequence>
<name>A0ABX8W4Q1_9LACO</name>
<evidence type="ECO:0000256" key="3">
    <source>
        <dbReference type="ARBA" id="ARBA00013137"/>
    </source>
</evidence>
<dbReference type="SMART" id="SM00900">
    <property type="entry name" value="FMN_bind"/>
    <property type="match status" value="1"/>
</dbReference>
<dbReference type="PANTHER" id="PTHR43400:SF10">
    <property type="entry name" value="3-OXOSTEROID 1-DEHYDROGENASE"/>
    <property type="match status" value="1"/>
</dbReference>
<evidence type="ECO:0000256" key="5">
    <source>
        <dbReference type="ARBA" id="ARBA00022630"/>
    </source>
</evidence>
<dbReference type="Gene3D" id="3.50.50.60">
    <property type="entry name" value="FAD/NAD(P)-binding domain"/>
    <property type="match status" value="1"/>
</dbReference>
<comment type="cofactor">
    <cofactor evidence="2">
        <name>FAD</name>
        <dbReference type="ChEBI" id="CHEBI:57692"/>
    </cofactor>
</comment>
<dbReference type="PANTHER" id="PTHR43400">
    <property type="entry name" value="FUMARATE REDUCTASE"/>
    <property type="match status" value="1"/>
</dbReference>
<protein>
    <recommendedName>
        <fullName evidence="4">Urocanate reductase</fullName>
        <ecNumber evidence="3">1.3.99.33</ecNumber>
    </recommendedName>
</protein>
<evidence type="ECO:0000259" key="9">
    <source>
        <dbReference type="SMART" id="SM00900"/>
    </source>
</evidence>
<dbReference type="Pfam" id="PF00890">
    <property type="entry name" value="FAD_binding_2"/>
    <property type="match status" value="1"/>
</dbReference>
<dbReference type="EC" id="1.3.99.33" evidence="3"/>
<dbReference type="Gene3D" id="3.90.1010.20">
    <property type="match status" value="1"/>
</dbReference>
<keyword evidence="11" id="KW-1185">Reference proteome</keyword>
<organism evidence="10 11">
    <name type="scientific">Lactobacillus panisapium</name>
    <dbReference type="NCBI Taxonomy" id="2012495"/>
    <lineage>
        <taxon>Bacteria</taxon>
        <taxon>Bacillati</taxon>
        <taxon>Bacillota</taxon>
        <taxon>Bacilli</taxon>
        <taxon>Lactobacillales</taxon>
        <taxon>Lactobacillaceae</taxon>
        <taxon>Lactobacillus</taxon>
    </lineage>
</organism>
<evidence type="ECO:0000256" key="4">
    <source>
        <dbReference type="ARBA" id="ARBA00015872"/>
    </source>
</evidence>
<dbReference type="EMBL" id="CP048268">
    <property type="protein sequence ID" value="QYN52554.1"/>
    <property type="molecule type" value="Genomic_DNA"/>
</dbReference>
<dbReference type="InterPro" id="IPR003953">
    <property type="entry name" value="FAD-dep_OxRdtase_2_FAD-bd"/>
</dbReference>